<evidence type="ECO:0000313" key="2">
    <source>
        <dbReference type="Proteomes" id="UP000030816"/>
    </source>
</evidence>
<dbReference type="GeneID" id="63742388"/>
<organism evidence="1 2">
    <name type="scientific">Metarhizium album (strain ARSEF 1941)</name>
    <dbReference type="NCBI Taxonomy" id="1081103"/>
    <lineage>
        <taxon>Eukaryota</taxon>
        <taxon>Fungi</taxon>
        <taxon>Dikarya</taxon>
        <taxon>Ascomycota</taxon>
        <taxon>Pezizomycotina</taxon>
        <taxon>Sordariomycetes</taxon>
        <taxon>Hypocreomycetidae</taxon>
        <taxon>Hypocreales</taxon>
        <taxon>Clavicipitaceae</taxon>
        <taxon>Metarhizium</taxon>
    </lineage>
</organism>
<proteinExistence type="predicted"/>
<dbReference type="OrthoDB" id="5150075at2759"/>
<gene>
    <name evidence="1" type="ORF">MAM_07933</name>
</gene>
<name>A0A0B2WEB9_METAS</name>
<dbReference type="AlphaFoldDB" id="A0A0B2WEB9"/>
<accession>A0A0B2WEB9</accession>
<dbReference type="Proteomes" id="UP000030816">
    <property type="component" value="Unassembled WGS sequence"/>
</dbReference>
<keyword evidence="2" id="KW-1185">Reference proteome</keyword>
<protein>
    <submittedName>
        <fullName evidence="1">Uncharacterized protein</fullName>
    </submittedName>
</protein>
<reference evidence="1 2" key="1">
    <citation type="journal article" date="2014" name="Proc. Natl. Acad. Sci. U.S.A.">
        <title>Trajectory and genomic determinants of fungal-pathogen speciation and host adaptation.</title>
        <authorList>
            <person name="Hu X."/>
            <person name="Xiao G."/>
            <person name="Zheng P."/>
            <person name="Shang Y."/>
            <person name="Su Y."/>
            <person name="Zhang X."/>
            <person name="Liu X."/>
            <person name="Zhan S."/>
            <person name="St Leger R.J."/>
            <person name="Wang C."/>
        </authorList>
    </citation>
    <scope>NUCLEOTIDE SEQUENCE [LARGE SCALE GENOMIC DNA]</scope>
    <source>
        <strain evidence="1 2">ARSEF 1941</strain>
    </source>
</reference>
<sequence>MPGAASMMDQSLLHVVEKHPIGDGLKAFRDSFTPNAIERLSQEELQNCILILLSALQLHPAARLLRSNNGSSVFSEISSLSTLITSDASDADDLMGSWLATQGDGHCFVAASCPRRRQTAFLAAT</sequence>
<dbReference type="HOGENOM" id="CLU_1993125_0_0_1"/>
<dbReference type="RefSeq" id="XP_040675262.1">
    <property type="nucleotide sequence ID" value="XM_040826731.1"/>
</dbReference>
<dbReference type="STRING" id="1081103.A0A0B2WEB9"/>
<evidence type="ECO:0000313" key="1">
    <source>
        <dbReference type="EMBL" id="KHN94196.1"/>
    </source>
</evidence>
<dbReference type="EMBL" id="AZHE01000039">
    <property type="protein sequence ID" value="KHN94196.1"/>
    <property type="molecule type" value="Genomic_DNA"/>
</dbReference>
<comment type="caution">
    <text evidence="1">The sequence shown here is derived from an EMBL/GenBank/DDBJ whole genome shotgun (WGS) entry which is preliminary data.</text>
</comment>